<dbReference type="InterPro" id="IPR025714">
    <property type="entry name" value="Methyltranfer_dom"/>
</dbReference>
<dbReference type="SUPFAM" id="SSF52047">
    <property type="entry name" value="RNI-like"/>
    <property type="match status" value="1"/>
</dbReference>
<dbReference type="Gene3D" id="3.80.10.10">
    <property type="entry name" value="Ribonuclease Inhibitor"/>
    <property type="match status" value="1"/>
</dbReference>
<dbReference type="PANTHER" id="PTHR32026">
    <property type="entry name" value="METHYLTRANSFERASE-LIKE PROTEIN 24"/>
    <property type="match status" value="1"/>
</dbReference>
<dbReference type="InterPro" id="IPR026913">
    <property type="entry name" value="METTL24"/>
</dbReference>
<evidence type="ECO:0000259" key="1">
    <source>
        <dbReference type="Pfam" id="PF13383"/>
    </source>
</evidence>
<dbReference type="PANTHER" id="PTHR32026:SF10">
    <property type="entry name" value="METHYLTRANSFERASE-LIKE PROTEIN 24-RELATED"/>
    <property type="match status" value="1"/>
</dbReference>
<dbReference type="Pfam" id="PF13383">
    <property type="entry name" value="Methyltransf_22"/>
    <property type="match status" value="1"/>
</dbReference>
<dbReference type="InterPro" id="IPR032675">
    <property type="entry name" value="LRR_dom_sf"/>
</dbReference>
<dbReference type="AlphaFoldDB" id="A0A8H6ZBD3"/>
<dbReference type="Proteomes" id="UP000623467">
    <property type="component" value="Unassembled WGS sequence"/>
</dbReference>
<keyword evidence="3" id="KW-1185">Reference proteome</keyword>
<dbReference type="EMBL" id="JACAZH010000002">
    <property type="protein sequence ID" value="KAF7374399.1"/>
    <property type="molecule type" value="Genomic_DNA"/>
</dbReference>
<evidence type="ECO:0000313" key="3">
    <source>
        <dbReference type="Proteomes" id="UP000623467"/>
    </source>
</evidence>
<proteinExistence type="predicted"/>
<reference evidence="2" key="1">
    <citation type="submission" date="2020-05" db="EMBL/GenBank/DDBJ databases">
        <title>Mycena genomes resolve the evolution of fungal bioluminescence.</title>
        <authorList>
            <person name="Tsai I.J."/>
        </authorList>
    </citation>
    <scope>NUCLEOTIDE SEQUENCE</scope>
    <source>
        <strain evidence="2">160909Yilan</strain>
    </source>
</reference>
<evidence type="ECO:0000313" key="2">
    <source>
        <dbReference type="EMBL" id="KAF7374399.1"/>
    </source>
</evidence>
<comment type="caution">
    <text evidence="2">The sequence shown here is derived from an EMBL/GenBank/DDBJ whole genome shotgun (WGS) entry which is preliminary data.</text>
</comment>
<name>A0A8H6ZBD3_9AGAR</name>
<gene>
    <name evidence="2" type="ORF">MSAN_00323900</name>
</gene>
<protein>
    <submittedName>
        <fullName evidence="2">Methyltranfer-dom domain-containing protein</fullName>
    </submittedName>
</protein>
<feature type="domain" description="Methyltransferase" evidence="1">
    <location>
        <begin position="152"/>
        <end position="332"/>
    </location>
</feature>
<sequence>MSSLMHRVNWKLLAQSPWPKFSAAFLFLVALYLLACETGVNLKPHAISKYHDVLLTQSSGGLSNLGKSRLVRTLEGNEERYQRMRVARDVYIDKNGGMDLPAFPTPGGLYYVLWDFFYPAYPCMFPTYRVGLIADGGEHSYLSARPRIQLAHKGKWVCGLERVLRSRSKPIVYSLNHHTPSFSSFELDMLSRSPECHIYGFDANTTHDASLKWPWGETEVIDPKWKSRVHFNHFAVADLKAMKYRSLQSVMRSFGHDWIDILKMDLEGSEFATLVSMIADSQDDALPFGQLLLEVHVGWSQDMNTVGHFSQWFNRLERAGLRPFYFEVSMTDVNTLRVEPAVAYSLSGTMTVFPPELVDNILDHSACDRRALKTYSLVSRAWVSRCRSHLFEKCALWPSRITPFWDLLQSPNCTFLTHVRTISNIKHYGPQDYETYNKIAADLGRLTNVCELEMEFTTPYRPEELDTFFRTAFPNITHLVVNLIQTRNPTPFAHMMSLFPALQEVDMRMTSVLEDIPADAVPPRQLRSLLLSERSAGQVLTWLKTAGQLRSLHSLALPCLGGPDIPIVCEALKQVGSELHHLKLVLRGTPEGIKTLTTIDLSLHPNLQTLHIHDGSWFIMNLASPSLEHLTLELDLSRPAYEELDWAALDGFLSPARFPRLRSVVIMCEQHGNHDYDEYYYDEPEEEPEIDFEHEFVRRVLPLLAESELLRTEW</sequence>
<organism evidence="2 3">
    <name type="scientific">Mycena sanguinolenta</name>
    <dbReference type="NCBI Taxonomy" id="230812"/>
    <lineage>
        <taxon>Eukaryota</taxon>
        <taxon>Fungi</taxon>
        <taxon>Dikarya</taxon>
        <taxon>Basidiomycota</taxon>
        <taxon>Agaricomycotina</taxon>
        <taxon>Agaricomycetes</taxon>
        <taxon>Agaricomycetidae</taxon>
        <taxon>Agaricales</taxon>
        <taxon>Marasmiineae</taxon>
        <taxon>Mycenaceae</taxon>
        <taxon>Mycena</taxon>
    </lineage>
</organism>
<accession>A0A8H6ZBD3</accession>
<dbReference type="OrthoDB" id="2789810at2759"/>